<protein>
    <submittedName>
        <fullName evidence="3">LRRGT00015</fullName>
    </submittedName>
</protein>
<dbReference type="STRING" id="10116.ENSRNOP00000066854"/>
<feature type="region of interest" description="Disordered" evidence="2">
    <location>
        <begin position="1"/>
        <end position="43"/>
    </location>
</feature>
<dbReference type="EMBL" id="AY383670">
    <property type="protein sequence ID" value="AAQ96228.1"/>
    <property type="molecule type" value="mRNA"/>
</dbReference>
<feature type="coiled-coil region" evidence="1">
    <location>
        <begin position="70"/>
        <end position="122"/>
    </location>
</feature>
<dbReference type="VEuPathDB" id="HostDB:ENSRNOG00000050653"/>
<proteinExistence type="evidence at transcript level"/>
<feature type="compositionally biased region" description="Basic residues" evidence="2">
    <location>
        <begin position="1"/>
        <end position="10"/>
    </location>
</feature>
<keyword evidence="1" id="KW-0175">Coiled coil</keyword>
<sequence>MARGKRRNLNNRHQDHLASSEPSSSTKENTEYPNTTEKQDLDLKPLFMIMMEDLKKDLNNPRKEMQNNTSKQVEALKEETQKSLKELQENTTKQMKELNKTIQDLKMEIEATKKAKRETTLEIENQRKSKES</sequence>
<dbReference type="Bgee" id="ENSRNOG00000050653">
    <property type="expression patterns" value="Expressed in liver and 2 other cell types or tissues"/>
</dbReference>
<feature type="compositionally biased region" description="Polar residues" evidence="2">
    <location>
        <begin position="20"/>
        <end position="36"/>
    </location>
</feature>
<accession>Q6TXI4</accession>
<dbReference type="PaxDb" id="10116-ENSRNOP00000066854"/>
<reference evidence="3" key="1">
    <citation type="submission" date="2003-09" db="EMBL/GenBank/DDBJ databases">
        <title>Liver regeneration after PH.</title>
        <authorList>
            <person name="Xu C.S."/>
            <person name="Chang C.F."/>
            <person name="Han H.P."/>
            <person name="Wang G.P."/>
            <person name="Chai L.Q."/>
            <person name="Yuan J.Y."/>
            <person name="Yang K.J."/>
            <person name="Zhao L.F."/>
            <person name="Ma H."/>
            <person name="Wang L."/>
            <person name="Wang S.F."/>
            <person name="Xing X.K."/>
            <person name="Shen G.M."/>
            <person name="Shi J.B."/>
            <person name="Rahman S."/>
            <person name="Wang Q.N."/>
            <person name="Zhang J.B."/>
        </authorList>
    </citation>
    <scope>NUCLEOTIDE SEQUENCE</scope>
    <source>
        <strain evidence="3">Sprague-Dawley</strain>
    </source>
</reference>
<evidence type="ECO:0000313" key="3">
    <source>
        <dbReference type="EMBL" id="AAQ96228.1"/>
    </source>
</evidence>
<evidence type="ECO:0000256" key="2">
    <source>
        <dbReference type="SAM" id="MobiDB-lite"/>
    </source>
</evidence>
<dbReference type="InParanoid" id="Q6TXI4"/>
<dbReference type="SUPFAM" id="SSF47162">
    <property type="entry name" value="Apolipoprotein"/>
    <property type="match status" value="1"/>
</dbReference>
<evidence type="ECO:0000256" key="1">
    <source>
        <dbReference type="SAM" id="Coils"/>
    </source>
</evidence>
<name>Q6TXI4_RAT</name>
<dbReference type="SMR" id="Q6TXI4"/>
<organism evidence="3">
    <name type="scientific">Rattus norvegicus</name>
    <name type="common">Rat</name>
    <dbReference type="NCBI Taxonomy" id="10116"/>
    <lineage>
        <taxon>Eukaryota</taxon>
        <taxon>Metazoa</taxon>
        <taxon>Chordata</taxon>
        <taxon>Craniata</taxon>
        <taxon>Vertebrata</taxon>
        <taxon>Euteleostomi</taxon>
        <taxon>Mammalia</taxon>
        <taxon>Eutheria</taxon>
        <taxon>Euarchontoglires</taxon>
        <taxon>Glires</taxon>
        <taxon>Rodentia</taxon>
        <taxon>Myomorpha</taxon>
        <taxon>Muroidea</taxon>
        <taxon>Muridae</taxon>
        <taxon>Murinae</taxon>
        <taxon>Rattus</taxon>
    </lineage>
</organism>
<dbReference type="AlphaFoldDB" id="Q6TXI4"/>
<dbReference type="HOGENOM" id="CLU_137130_0_0_1"/>